<dbReference type="RefSeq" id="WP_226384776.1">
    <property type="nucleotide sequence ID" value="NZ_JADCKA010000002.1"/>
</dbReference>
<feature type="signal peptide" evidence="1">
    <location>
        <begin position="1"/>
        <end position="23"/>
    </location>
</feature>
<evidence type="ECO:0000313" key="2">
    <source>
        <dbReference type="EMBL" id="MBE5035110.1"/>
    </source>
</evidence>
<reference evidence="2 3" key="1">
    <citation type="submission" date="2020-10" db="EMBL/GenBank/DDBJ databases">
        <title>ChiBAC.</title>
        <authorList>
            <person name="Zenner C."/>
            <person name="Hitch T.C.A."/>
            <person name="Clavel T."/>
        </authorList>
    </citation>
    <scope>NUCLEOTIDE SEQUENCE [LARGE SCALE GENOMIC DNA]</scope>
    <source>
        <strain evidence="2 3">DSM 108706</strain>
    </source>
</reference>
<protein>
    <recommendedName>
        <fullName evidence="4">Lipoprotein</fullName>
    </recommendedName>
</protein>
<dbReference type="EMBL" id="JADCKA010000002">
    <property type="protein sequence ID" value="MBE5035110.1"/>
    <property type="molecule type" value="Genomic_DNA"/>
</dbReference>
<keyword evidence="1" id="KW-0732">Signal</keyword>
<feature type="chain" id="PRO_5046147850" description="Lipoprotein" evidence="1">
    <location>
        <begin position="24"/>
        <end position="181"/>
    </location>
</feature>
<sequence>MKKTVKRVAAVMMAFLICISMTACVEKQSYAEFDEGTQHVVFKDLEIDIPSAWVMDEEESTDNSVWYHKNVRSVTQSMFYMSSGQTKEDFDAANEEDRFFDQYLIELGRSEGVTNMSKAEASEFAGNQMRYVTYDQDISHHDYKVQTYLILKGKTYYNITFGTFVDNEDDFAKSFETLEMK</sequence>
<proteinExistence type="predicted"/>
<evidence type="ECO:0000256" key="1">
    <source>
        <dbReference type="SAM" id="SignalP"/>
    </source>
</evidence>
<keyword evidence="3" id="KW-1185">Reference proteome</keyword>
<accession>A0ABR9QX32</accession>
<name>A0ABR9QX32_9FIRM</name>
<comment type="caution">
    <text evidence="2">The sequence shown here is derived from an EMBL/GenBank/DDBJ whole genome shotgun (WGS) entry which is preliminary data.</text>
</comment>
<dbReference type="PROSITE" id="PS51257">
    <property type="entry name" value="PROKAR_LIPOPROTEIN"/>
    <property type="match status" value="1"/>
</dbReference>
<gene>
    <name evidence="2" type="ORF">INF20_02305</name>
</gene>
<evidence type="ECO:0008006" key="4">
    <source>
        <dbReference type="Google" id="ProtNLM"/>
    </source>
</evidence>
<evidence type="ECO:0000313" key="3">
    <source>
        <dbReference type="Proteomes" id="UP001516588"/>
    </source>
</evidence>
<dbReference type="Proteomes" id="UP001516588">
    <property type="component" value="Unassembled WGS sequence"/>
</dbReference>
<organism evidence="2 3">
    <name type="scientific">Gallibacter intestinalis</name>
    <dbReference type="NCBI Taxonomy" id="2779356"/>
    <lineage>
        <taxon>Bacteria</taxon>
        <taxon>Bacillati</taxon>
        <taxon>Bacillota</taxon>
        <taxon>Clostridia</taxon>
        <taxon>Eubacteriales</taxon>
        <taxon>Eubacteriaceae</taxon>
        <taxon>Gallibacter</taxon>
    </lineage>
</organism>